<dbReference type="RefSeq" id="WP_151695305.1">
    <property type="nucleotide sequence ID" value="NZ_BJKP01000007.1"/>
</dbReference>
<dbReference type="Proteomes" id="UP000376575">
    <property type="component" value="Unassembled WGS sequence"/>
</dbReference>
<evidence type="ECO:0000313" key="2">
    <source>
        <dbReference type="Proteomes" id="UP000376575"/>
    </source>
</evidence>
<dbReference type="EMBL" id="BJKP01000007">
    <property type="protein sequence ID" value="GEA26558.1"/>
    <property type="molecule type" value="Genomic_DNA"/>
</dbReference>
<name>A0A5J4F7I5_MICAE</name>
<reference evidence="1 2" key="1">
    <citation type="journal article" date="2019" name="FEMS Microbiol. Lett.">
        <title>A novel salt-tolerant genotype illuminates the sucrose gene evolution in freshwater bloom-forming cyanobacterium Microcystis aeruginosa.</title>
        <authorList>
            <person name="Tanabe Y."/>
            <person name="Yamaguchi H."/>
            <person name="Sano T."/>
            <person name="Kawachi M."/>
        </authorList>
    </citation>
    <scope>NUCLEOTIDE SEQUENCE [LARGE SCALE GENOMIC DNA]</scope>
    <source>
        <strain evidence="1 2">NIES-4325</strain>
    </source>
</reference>
<comment type="caution">
    <text evidence="1">The sequence shown here is derived from an EMBL/GenBank/DDBJ whole genome shotgun (WGS) entry which is preliminary data.</text>
</comment>
<proteinExistence type="predicted"/>
<dbReference type="AlphaFoldDB" id="A0A5J4F7I5"/>
<protein>
    <submittedName>
        <fullName evidence="1">Uncharacterized protein</fullName>
    </submittedName>
</protein>
<sequence length="81" mass="9199">MLQVYLDSPNVRSLTAETYRHEKLFQPTLYRSAQSLSPLCLCGYFHSLAYLSPGQLFSLILLNSKINGGTLIDRRTAMVKF</sequence>
<evidence type="ECO:0000313" key="1">
    <source>
        <dbReference type="EMBL" id="GEA26558.1"/>
    </source>
</evidence>
<gene>
    <name evidence="1" type="ORF">MiAbW_01111</name>
</gene>
<organism evidence="1 2">
    <name type="scientific">Microcystis aeruginosa NIES-4325</name>
    <dbReference type="NCBI Taxonomy" id="2569534"/>
    <lineage>
        <taxon>Bacteria</taxon>
        <taxon>Bacillati</taxon>
        <taxon>Cyanobacteriota</taxon>
        <taxon>Cyanophyceae</taxon>
        <taxon>Oscillatoriophycideae</taxon>
        <taxon>Chroococcales</taxon>
        <taxon>Microcystaceae</taxon>
        <taxon>Microcystis</taxon>
    </lineage>
</organism>
<accession>A0A5J4F7I5</accession>